<dbReference type="InterPro" id="IPR025641">
    <property type="entry name" value="DUF4340"/>
</dbReference>
<evidence type="ECO:0000313" key="2">
    <source>
        <dbReference type="EMBL" id="VGO20133.1"/>
    </source>
</evidence>
<accession>A0A6C2UJS6</accession>
<keyword evidence="3" id="KW-1185">Reference proteome</keyword>
<sequence length="596" mass="66004">MKGRTTLVLLASIVVLGAFIWMQQTWRLRTPAKELQRIRMFNLDAGTLVSLQFKRTNTVVECVKEDGVWMTGGAALGMGRADLALIHRLVAGLNAMGKGTTITPEHLAMRGFDESEYGFDHPALEIDAIDNQGRHVWLIGRKMPLGKMVYAKEKGKEALYTIPDVLFSIVPASAGELRDRTLFAGDAPSVRRVEIRGAGGFIQMVKEPQVDWQVQQPVSAPAEPKEVDAYLARLYRLRIEDSEDFIADNVSDFSVYGLQGENRQISLGGVDGSSRMLVLGDEIPDRPGFVYARRADDTSVFALKSAVLDLLNVPVDRFRDASVLAIPAKEVDHVSLRFGDEVLELRMEDGRWMVVRPVAWPADADAVAGLIKTWDEAVIIDYNAAGDAAVASWTFEFGSSKLGLTNQVQVLPNFGKRDGLRILRFGEPAVYEINLRSISGTASDPLTYKNRSIWQLNRELIQKVSVGSETQGMQAIERREDGLFNPVGTNGNVSVDTVAVEKLLSRLSALKTSEYVTYNPRSLDIYGLADPQLELHVWLSGTNELGRVLLIGRETPRGFYSMVKGRDVVFYLDKSLVGSLSNDLLLKEEALLPEMK</sequence>
<protein>
    <recommendedName>
        <fullName evidence="1">DUF4340 domain-containing protein</fullName>
    </recommendedName>
</protein>
<reference evidence="2 3" key="1">
    <citation type="submission" date="2019-04" db="EMBL/GenBank/DDBJ databases">
        <authorList>
            <person name="Van Vliet M D."/>
        </authorList>
    </citation>
    <scope>NUCLEOTIDE SEQUENCE [LARGE SCALE GENOMIC DNA]</scope>
    <source>
        <strain evidence="2 3">F21</strain>
    </source>
</reference>
<name>A0A6C2UJS6_9BACT</name>
<dbReference type="Proteomes" id="UP000346198">
    <property type="component" value="Unassembled WGS sequence"/>
</dbReference>
<gene>
    <name evidence="2" type="ORF">SCARR_02194</name>
</gene>
<feature type="domain" description="DUF4340" evidence="1">
    <location>
        <begin position="212"/>
        <end position="353"/>
    </location>
</feature>
<evidence type="ECO:0000259" key="1">
    <source>
        <dbReference type="Pfam" id="PF14238"/>
    </source>
</evidence>
<dbReference type="Pfam" id="PF14238">
    <property type="entry name" value="DUF4340"/>
    <property type="match status" value="3"/>
</dbReference>
<dbReference type="EMBL" id="CAAHFH010000001">
    <property type="protein sequence ID" value="VGO20133.1"/>
    <property type="molecule type" value="Genomic_DNA"/>
</dbReference>
<dbReference type="AlphaFoldDB" id="A0A6C2UJS6"/>
<proteinExistence type="predicted"/>
<evidence type="ECO:0000313" key="3">
    <source>
        <dbReference type="Proteomes" id="UP000346198"/>
    </source>
</evidence>
<feature type="domain" description="DUF4340" evidence="1">
    <location>
        <begin position="491"/>
        <end position="582"/>
    </location>
</feature>
<feature type="domain" description="DUF4340" evidence="1">
    <location>
        <begin position="82"/>
        <end position="207"/>
    </location>
</feature>
<dbReference type="RefSeq" id="WP_136061575.1">
    <property type="nucleotide sequence ID" value="NZ_CAAHFH010000001.1"/>
</dbReference>
<organism evidence="2 3">
    <name type="scientific">Pontiella sulfatireligans</name>
    <dbReference type="NCBI Taxonomy" id="2750658"/>
    <lineage>
        <taxon>Bacteria</taxon>
        <taxon>Pseudomonadati</taxon>
        <taxon>Kiritimatiellota</taxon>
        <taxon>Kiritimatiellia</taxon>
        <taxon>Kiritimatiellales</taxon>
        <taxon>Pontiellaceae</taxon>
        <taxon>Pontiella</taxon>
    </lineage>
</organism>